<dbReference type="Gene3D" id="3.40.718.10">
    <property type="entry name" value="Isopropylmalate Dehydrogenase"/>
    <property type="match status" value="1"/>
</dbReference>
<evidence type="ECO:0000313" key="1">
    <source>
        <dbReference type="EMBL" id="KAK7265047.1"/>
    </source>
</evidence>
<dbReference type="SUPFAM" id="SSF53659">
    <property type="entry name" value="Isocitrate/Isopropylmalate dehydrogenase-like"/>
    <property type="match status" value="1"/>
</dbReference>
<protein>
    <submittedName>
        <fullName evidence="1">Uncharacterized protein</fullName>
    </submittedName>
</protein>
<keyword evidence="2" id="KW-1185">Reference proteome</keyword>
<name>A0AAN9EWV9_CLITE</name>
<gene>
    <name evidence="1" type="ORF">RJT34_32663</name>
</gene>
<proteinExistence type="predicted"/>
<organism evidence="1 2">
    <name type="scientific">Clitoria ternatea</name>
    <name type="common">Butterfly pea</name>
    <dbReference type="NCBI Taxonomy" id="43366"/>
    <lineage>
        <taxon>Eukaryota</taxon>
        <taxon>Viridiplantae</taxon>
        <taxon>Streptophyta</taxon>
        <taxon>Embryophyta</taxon>
        <taxon>Tracheophyta</taxon>
        <taxon>Spermatophyta</taxon>
        <taxon>Magnoliopsida</taxon>
        <taxon>eudicotyledons</taxon>
        <taxon>Gunneridae</taxon>
        <taxon>Pentapetalae</taxon>
        <taxon>rosids</taxon>
        <taxon>fabids</taxon>
        <taxon>Fabales</taxon>
        <taxon>Fabaceae</taxon>
        <taxon>Papilionoideae</taxon>
        <taxon>50 kb inversion clade</taxon>
        <taxon>NPAAA clade</taxon>
        <taxon>indigoferoid/millettioid clade</taxon>
        <taxon>Phaseoleae</taxon>
        <taxon>Clitoria</taxon>
    </lineage>
</organism>
<reference evidence="1 2" key="1">
    <citation type="submission" date="2024-01" db="EMBL/GenBank/DDBJ databases">
        <title>The genomes of 5 underutilized Papilionoideae crops provide insights into root nodulation and disease resistance.</title>
        <authorList>
            <person name="Yuan L."/>
        </authorList>
    </citation>
    <scope>NUCLEOTIDE SEQUENCE [LARGE SCALE GENOMIC DNA]</scope>
    <source>
        <strain evidence="1">LY-2023</strain>
        <tissue evidence="1">Leaf</tissue>
    </source>
</reference>
<comment type="caution">
    <text evidence="1">The sequence shown here is derived from an EMBL/GenBank/DDBJ whole genome shotgun (WGS) entry which is preliminary data.</text>
</comment>
<dbReference type="EMBL" id="JAYKXN010000008">
    <property type="protein sequence ID" value="KAK7265047.1"/>
    <property type="molecule type" value="Genomic_DNA"/>
</dbReference>
<accession>A0AAN9EWV9</accession>
<dbReference type="Proteomes" id="UP001359559">
    <property type="component" value="Unassembled WGS sequence"/>
</dbReference>
<dbReference type="AlphaFoldDB" id="A0AAN9EWV9"/>
<sequence length="75" mass="8125">MGPTKMVKGLALILHLRTQVDHTAEVAFKIAQKRRGKLCSVDKANVLENQKLVGCKQLGEEILKSVKSNVIAGAV</sequence>
<evidence type="ECO:0000313" key="2">
    <source>
        <dbReference type="Proteomes" id="UP001359559"/>
    </source>
</evidence>